<gene>
    <name evidence="1" type="ORF">CM240_2135</name>
</gene>
<dbReference type="KEGG" id="clt:CM240_2135"/>
<dbReference type="PANTHER" id="PTHR38471:SF2">
    <property type="entry name" value="FOUR HELIX BUNDLE PROTEIN"/>
    <property type="match status" value="1"/>
</dbReference>
<dbReference type="InterPro" id="IPR036583">
    <property type="entry name" value="23S_rRNA_IVS_sf"/>
</dbReference>
<dbReference type="RefSeq" id="WP_051483809.1">
    <property type="nucleotide sequence ID" value="NZ_HG917868.1"/>
</dbReference>
<dbReference type="STRING" id="1216932.CM240_2135"/>
<dbReference type="EMBL" id="HG917868">
    <property type="protein sequence ID" value="CDM69292.1"/>
    <property type="molecule type" value="Genomic_DNA"/>
</dbReference>
<proteinExistence type="predicted"/>
<sequence length="77" mass="8874">MNSIGANVREALRGESKRDFGHKMNIALKEAEETEYWIELLLESGYLSLSDTKGILQECKELCKMLHSIVRSVRFKE</sequence>
<organism evidence="1 2">
    <name type="scientific">Clostridium bornimense</name>
    <dbReference type="NCBI Taxonomy" id="1216932"/>
    <lineage>
        <taxon>Bacteria</taxon>
        <taxon>Bacillati</taxon>
        <taxon>Bacillota</taxon>
        <taxon>Clostridia</taxon>
        <taxon>Eubacteriales</taxon>
        <taxon>Clostridiaceae</taxon>
        <taxon>Clostridium</taxon>
    </lineage>
</organism>
<name>W6S4L9_9CLOT</name>
<dbReference type="HOGENOM" id="CLU_129874_2_0_9"/>
<dbReference type="SUPFAM" id="SSF158446">
    <property type="entry name" value="IVS-encoded protein-like"/>
    <property type="match status" value="1"/>
</dbReference>
<evidence type="ECO:0000313" key="1">
    <source>
        <dbReference type="EMBL" id="CDM69292.1"/>
    </source>
</evidence>
<keyword evidence="2" id="KW-1185">Reference proteome</keyword>
<reference evidence="1 2" key="1">
    <citation type="submission" date="2013-11" db="EMBL/GenBank/DDBJ databases">
        <title>Complete genome sequence of Clostridum sp. M2/40.</title>
        <authorList>
            <person name="Wibberg D."/>
            <person name="Puehler A."/>
            <person name="Schlueter A."/>
        </authorList>
    </citation>
    <scope>NUCLEOTIDE SEQUENCE [LARGE SCALE GENOMIC DNA]</scope>
    <source>
        <strain evidence="2">M2/40</strain>
    </source>
</reference>
<evidence type="ECO:0000313" key="2">
    <source>
        <dbReference type="Proteomes" id="UP000019426"/>
    </source>
</evidence>
<dbReference type="Pfam" id="PF05635">
    <property type="entry name" value="23S_rRNA_IVP"/>
    <property type="match status" value="1"/>
</dbReference>
<protein>
    <recommendedName>
        <fullName evidence="3">Four helix bundle protein</fullName>
    </recommendedName>
</protein>
<accession>W6S4L9</accession>
<dbReference type="Gene3D" id="1.20.1440.60">
    <property type="entry name" value="23S rRNA-intervening sequence"/>
    <property type="match status" value="1"/>
</dbReference>
<dbReference type="PATRIC" id="fig|1216932.3.peg.2135"/>
<evidence type="ECO:0008006" key="3">
    <source>
        <dbReference type="Google" id="ProtNLM"/>
    </source>
</evidence>
<dbReference type="InterPro" id="IPR012657">
    <property type="entry name" value="23S_rRNA-intervening_sequence"/>
</dbReference>
<dbReference type="Proteomes" id="UP000019426">
    <property type="component" value="Chromosome M2/40_rep1"/>
</dbReference>
<dbReference type="PANTHER" id="PTHR38471">
    <property type="entry name" value="FOUR HELIX BUNDLE PROTEIN"/>
    <property type="match status" value="1"/>
</dbReference>
<dbReference type="AlphaFoldDB" id="W6S4L9"/>
<dbReference type="NCBIfam" id="TIGR02436">
    <property type="entry name" value="four helix bundle protein"/>
    <property type="match status" value="1"/>
</dbReference>